<evidence type="ECO:0000256" key="1">
    <source>
        <dbReference type="SAM" id="MobiDB-lite"/>
    </source>
</evidence>
<proteinExistence type="predicted"/>
<reference evidence="3" key="1">
    <citation type="submission" date="2020-08" db="EMBL/GenBank/DDBJ databases">
        <title>Genome public.</title>
        <authorList>
            <person name="Liu C."/>
            <person name="Sun Q."/>
        </authorList>
    </citation>
    <scope>NUCLEOTIDE SEQUENCE</scope>
    <source>
        <strain evidence="3">N12</strain>
    </source>
</reference>
<organism evidence="3 4">
    <name type="scientific">Jilunia laotingensis</name>
    <dbReference type="NCBI Taxonomy" id="2763675"/>
    <lineage>
        <taxon>Bacteria</taxon>
        <taxon>Pseudomonadati</taxon>
        <taxon>Bacteroidota</taxon>
        <taxon>Bacteroidia</taxon>
        <taxon>Bacteroidales</taxon>
        <taxon>Bacteroidaceae</taxon>
        <taxon>Jilunia</taxon>
    </lineage>
</organism>
<comment type="caution">
    <text evidence="3">The sequence shown here is derived from an EMBL/GenBank/DDBJ whole genome shotgun (WGS) entry which is preliminary data.</text>
</comment>
<keyword evidence="2" id="KW-0812">Transmembrane</keyword>
<evidence type="ECO:0000313" key="4">
    <source>
        <dbReference type="Proteomes" id="UP000651085"/>
    </source>
</evidence>
<protein>
    <submittedName>
        <fullName evidence="3">DUF4834 family protein</fullName>
    </submittedName>
</protein>
<feature type="compositionally biased region" description="Polar residues" evidence="1">
    <location>
        <begin position="39"/>
        <end position="60"/>
    </location>
</feature>
<keyword evidence="2" id="KW-1133">Transmembrane helix</keyword>
<keyword evidence="2" id="KW-0472">Membrane</keyword>
<gene>
    <name evidence="3" type="ORF">H8744_02400</name>
</gene>
<feature type="region of interest" description="Disordered" evidence="1">
    <location>
        <begin position="37"/>
        <end position="78"/>
    </location>
</feature>
<dbReference type="InterPro" id="IPR032272">
    <property type="entry name" value="DUF4834"/>
</dbReference>
<dbReference type="RefSeq" id="WP_262433326.1">
    <property type="nucleotide sequence ID" value="NZ_JACRTF010000001.1"/>
</dbReference>
<evidence type="ECO:0000313" key="3">
    <source>
        <dbReference type="EMBL" id="MBC8592111.1"/>
    </source>
</evidence>
<keyword evidence="4" id="KW-1185">Reference proteome</keyword>
<feature type="transmembrane region" description="Helical" evidence="2">
    <location>
        <begin position="6"/>
        <end position="27"/>
    </location>
</feature>
<dbReference type="Proteomes" id="UP000651085">
    <property type="component" value="Unassembled WGS sequence"/>
</dbReference>
<dbReference type="Pfam" id="PF16118">
    <property type="entry name" value="DUF4834"/>
    <property type="match status" value="1"/>
</dbReference>
<dbReference type="EMBL" id="JACRTF010000001">
    <property type="protein sequence ID" value="MBC8592111.1"/>
    <property type="molecule type" value="Genomic_DNA"/>
</dbReference>
<sequence>MFHLLGFLFIIIIAVLIIGVAIVGTFLRTIFGLGRRTSSHQQTYQRSSPHQESSDWQNIDTGEVPEDAPKEPRTKRQHKKIFAKDEGEYVDFEEI</sequence>
<dbReference type="AlphaFoldDB" id="A0A926INV9"/>
<name>A0A926INV9_9BACT</name>
<accession>A0A926INV9</accession>
<evidence type="ECO:0000256" key="2">
    <source>
        <dbReference type="SAM" id="Phobius"/>
    </source>
</evidence>